<dbReference type="PANTHER" id="PTHR43343:SF3">
    <property type="entry name" value="PROTEASE DO-LIKE 8, CHLOROPLASTIC"/>
    <property type="match status" value="1"/>
</dbReference>
<dbReference type="InterPro" id="IPR043504">
    <property type="entry name" value="Peptidase_S1_PA_chymotrypsin"/>
</dbReference>
<comment type="similarity">
    <text evidence="1">Belongs to the peptidase S1C family.</text>
</comment>
<dbReference type="SUPFAM" id="SSF50156">
    <property type="entry name" value="PDZ domain-like"/>
    <property type="match status" value="1"/>
</dbReference>
<evidence type="ECO:0000256" key="2">
    <source>
        <dbReference type="ARBA" id="ARBA00022670"/>
    </source>
</evidence>
<accession>X8ADL6</accession>
<dbReference type="Pfam" id="PF13180">
    <property type="entry name" value="PDZ_2"/>
    <property type="match status" value="1"/>
</dbReference>
<dbReference type="GO" id="GO:0008233">
    <property type="term" value="F:peptidase activity"/>
    <property type="evidence" value="ECO:0007669"/>
    <property type="project" value="UniProtKB-KW"/>
</dbReference>
<dbReference type="Gene3D" id="2.40.10.10">
    <property type="entry name" value="Trypsin-like serine proteases"/>
    <property type="match status" value="1"/>
</dbReference>
<protein>
    <submittedName>
        <fullName evidence="5">PDZ domain family protein</fullName>
    </submittedName>
</protein>
<name>X8ADL6_MYCXE</name>
<dbReference type="GO" id="GO:0006508">
    <property type="term" value="P:proteolysis"/>
    <property type="evidence" value="ECO:0007669"/>
    <property type="project" value="UniProtKB-KW"/>
</dbReference>
<reference evidence="5" key="1">
    <citation type="submission" date="2014-01" db="EMBL/GenBank/DDBJ databases">
        <authorList>
            <person name="Brown-Elliot B."/>
            <person name="Wallace R."/>
            <person name="Lenaerts A."/>
            <person name="Ordway D."/>
            <person name="DeGroote M.A."/>
            <person name="Parker T."/>
            <person name="Sizemore C."/>
            <person name="Tallon L.J."/>
            <person name="Sadzewicz L.K."/>
            <person name="Sengamalay N."/>
            <person name="Fraser C.M."/>
            <person name="Hine E."/>
            <person name="Shefchek K.A."/>
            <person name="Das S.P."/>
            <person name="Tettelin H."/>
        </authorList>
    </citation>
    <scope>NUCLEOTIDE SEQUENCE [LARGE SCALE GENOMIC DNA]</scope>
    <source>
        <strain evidence="5">4042</strain>
    </source>
</reference>
<dbReference type="PROSITE" id="PS50106">
    <property type="entry name" value="PDZ"/>
    <property type="match status" value="1"/>
</dbReference>
<dbReference type="SUPFAM" id="SSF50494">
    <property type="entry name" value="Trypsin-like serine proteases"/>
    <property type="match status" value="1"/>
</dbReference>
<comment type="caution">
    <text evidence="5">The sequence shown here is derived from an EMBL/GenBank/DDBJ whole genome shotgun (WGS) entry which is preliminary data.</text>
</comment>
<organism evidence="5">
    <name type="scientific">Mycobacterium xenopi 4042</name>
    <dbReference type="NCBI Taxonomy" id="1299334"/>
    <lineage>
        <taxon>Bacteria</taxon>
        <taxon>Bacillati</taxon>
        <taxon>Actinomycetota</taxon>
        <taxon>Actinomycetes</taxon>
        <taxon>Mycobacteriales</taxon>
        <taxon>Mycobacteriaceae</taxon>
        <taxon>Mycobacterium</taxon>
    </lineage>
</organism>
<dbReference type="AlphaFoldDB" id="X8ADL6"/>
<evidence type="ECO:0000259" key="4">
    <source>
        <dbReference type="PROSITE" id="PS50106"/>
    </source>
</evidence>
<proteinExistence type="inferred from homology"/>
<dbReference type="InterPro" id="IPR009003">
    <property type="entry name" value="Peptidase_S1_PA"/>
</dbReference>
<keyword evidence="3" id="KW-0378">Hydrolase</keyword>
<sequence>MNGDLIGVNSAIATLGADSADAQSGSIGLGFAIPIDQAKRIADELISTGTASHASLGVQVTSDKDTPGAKVVDVVPDGAAARAGLPKDVTITKVDDRRVNGADALVAAIRSKAPGDKVTLTYQDPGGGSRTVQVTLGKAGQ</sequence>
<evidence type="ECO:0000313" key="5">
    <source>
        <dbReference type="EMBL" id="EUA30037.1"/>
    </source>
</evidence>
<dbReference type="PATRIC" id="fig|1299334.3.peg.5974"/>
<dbReference type="PANTHER" id="PTHR43343">
    <property type="entry name" value="PEPTIDASE S12"/>
    <property type="match status" value="1"/>
</dbReference>
<evidence type="ECO:0000256" key="3">
    <source>
        <dbReference type="ARBA" id="ARBA00022801"/>
    </source>
</evidence>
<evidence type="ECO:0000256" key="1">
    <source>
        <dbReference type="ARBA" id="ARBA00010541"/>
    </source>
</evidence>
<gene>
    <name evidence="5" type="ORF">I553_4293</name>
</gene>
<dbReference type="EMBL" id="JAOB01000060">
    <property type="protein sequence ID" value="EUA30037.1"/>
    <property type="molecule type" value="Genomic_DNA"/>
</dbReference>
<dbReference type="InterPro" id="IPR036034">
    <property type="entry name" value="PDZ_sf"/>
</dbReference>
<dbReference type="InterPro" id="IPR051201">
    <property type="entry name" value="Chloro_Bact_Ser_Proteases"/>
</dbReference>
<dbReference type="InterPro" id="IPR001478">
    <property type="entry name" value="PDZ"/>
</dbReference>
<dbReference type="Gene3D" id="2.30.42.10">
    <property type="match status" value="1"/>
</dbReference>
<feature type="domain" description="PDZ" evidence="4">
    <location>
        <begin position="45"/>
        <end position="126"/>
    </location>
</feature>
<keyword evidence="2" id="KW-0645">Protease</keyword>
<dbReference type="SMART" id="SM00228">
    <property type="entry name" value="PDZ"/>
    <property type="match status" value="1"/>
</dbReference>